<dbReference type="AlphaFoldDB" id="A0A1Y2AC47"/>
<feature type="compositionally biased region" description="Basic and acidic residues" evidence="1">
    <location>
        <begin position="162"/>
        <end position="199"/>
    </location>
</feature>
<comment type="caution">
    <text evidence="3">The sequence shown here is derived from an EMBL/GenBank/DDBJ whole genome shotgun (WGS) entry which is preliminary data.</text>
</comment>
<proteinExistence type="predicted"/>
<dbReference type="InterPro" id="IPR036691">
    <property type="entry name" value="Endo/exonu/phosph_ase_sf"/>
</dbReference>
<dbReference type="Pfam" id="PF22669">
    <property type="entry name" value="Exo_endo_phos2"/>
    <property type="match status" value="1"/>
</dbReference>
<feature type="compositionally biased region" description="Basic and acidic residues" evidence="1">
    <location>
        <begin position="381"/>
        <end position="390"/>
    </location>
</feature>
<feature type="region of interest" description="Disordered" evidence="1">
    <location>
        <begin position="575"/>
        <end position="610"/>
    </location>
</feature>
<feature type="compositionally biased region" description="Basic and acidic residues" evidence="1">
    <location>
        <begin position="346"/>
        <end position="361"/>
    </location>
</feature>
<evidence type="ECO:0000313" key="3">
    <source>
        <dbReference type="EMBL" id="ORY20139.1"/>
    </source>
</evidence>
<feature type="compositionally biased region" description="Basic and acidic residues" evidence="1">
    <location>
        <begin position="575"/>
        <end position="588"/>
    </location>
</feature>
<feature type="region of interest" description="Disordered" evidence="1">
    <location>
        <begin position="1112"/>
        <end position="1144"/>
    </location>
</feature>
<feature type="compositionally biased region" description="Polar residues" evidence="1">
    <location>
        <begin position="1113"/>
        <end position="1132"/>
    </location>
</feature>
<feature type="compositionally biased region" description="Basic and acidic residues" evidence="1">
    <location>
        <begin position="496"/>
        <end position="506"/>
    </location>
</feature>
<dbReference type="Proteomes" id="UP000193920">
    <property type="component" value="Unassembled WGS sequence"/>
</dbReference>
<dbReference type="InterPro" id="IPR046985">
    <property type="entry name" value="IP5"/>
</dbReference>
<organism evidence="3 4">
    <name type="scientific">Neocallimastix californiae</name>
    <dbReference type="NCBI Taxonomy" id="1754190"/>
    <lineage>
        <taxon>Eukaryota</taxon>
        <taxon>Fungi</taxon>
        <taxon>Fungi incertae sedis</taxon>
        <taxon>Chytridiomycota</taxon>
        <taxon>Chytridiomycota incertae sedis</taxon>
        <taxon>Neocallimastigomycetes</taxon>
        <taxon>Neocallimastigales</taxon>
        <taxon>Neocallimastigaceae</taxon>
        <taxon>Neocallimastix</taxon>
    </lineage>
</organism>
<dbReference type="PANTHER" id="PTHR11200:SF275">
    <property type="entry name" value="LD06095P"/>
    <property type="match status" value="1"/>
</dbReference>
<dbReference type="STRING" id="1754190.A0A1Y2AC47"/>
<feature type="compositionally biased region" description="Low complexity" evidence="1">
    <location>
        <begin position="364"/>
        <end position="378"/>
    </location>
</feature>
<dbReference type="GO" id="GO:0004439">
    <property type="term" value="F:phosphatidylinositol-4,5-bisphosphate 5-phosphatase activity"/>
    <property type="evidence" value="ECO:0007669"/>
    <property type="project" value="TreeGrafter"/>
</dbReference>
<evidence type="ECO:0000313" key="4">
    <source>
        <dbReference type="Proteomes" id="UP000193920"/>
    </source>
</evidence>
<feature type="compositionally biased region" description="Low complexity" evidence="1">
    <location>
        <begin position="442"/>
        <end position="457"/>
    </location>
</feature>
<feature type="region of interest" description="Disordered" evidence="1">
    <location>
        <begin position="333"/>
        <end position="405"/>
    </location>
</feature>
<keyword evidence="4" id="KW-1185">Reference proteome</keyword>
<dbReference type="OrthoDB" id="405996at2759"/>
<dbReference type="GO" id="GO:0046856">
    <property type="term" value="P:phosphatidylinositol dephosphorylation"/>
    <property type="evidence" value="ECO:0007669"/>
    <property type="project" value="InterPro"/>
</dbReference>
<dbReference type="SMART" id="SM00128">
    <property type="entry name" value="IPPc"/>
    <property type="match status" value="1"/>
</dbReference>
<feature type="compositionally biased region" description="Basic residues" evidence="1">
    <location>
        <begin position="590"/>
        <end position="600"/>
    </location>
</feature>
<gene>
    <name evidence="3" type="ORF">LY90DRAFT_676938</name>
</gene>
<name>A0A1Y2AC47_9FUNG</name>
<reference evidence="3 4" key="1">
    <citation type="submission" date="2016-08" db="EMBL/GenBank/DDBJ databases">
        <title>A Parts List for Fungal Cellulosomes Revealed by Comparative Genomics.</title>
        <authorList>
            <consortium name="DOE Joint Genome Institute"/>
            <person name="Haitjema C.H."/>
            <person name="Gilmore S.P."/>
            <person name="Henske J.K."/>
            <person name="Solomon K.V."/>
            <person name="De Groot R."/>
            <person name="Kuo A."/>
            <person name="Mondo S.J."/>
            <person name="Salamov A.A."/>
            <person name="Labutti K."/>
            <person name="Zhao Z."/>
            <person name="Chiniquy J."/>
            <person name="Barry K."/>
            <person name="Brewer H.M."/>
            <person name="Purvine S.O."/>
            <person name="Wright A.T."/>
            <person name="Boxma B."/>
            <person name="Van Alen T."/>
            <person name="Hackstein J.H."/>
            <person name="Baker S.E."/>
            <person name="Grigoriev I.V."/>
            <person name="O'Malley M.A."/>
        </authorList>
    </citation>
    <scope>NUCLEOTIDE SEQUENCE [LARGE SCALE GENOMIC DNA]</scope>
    <source>
        <strain evidence="3 4">G1</strain>
    </source>
</reference>
<feature type="region of interest" description="Disordered" evidence="1">
    <location>
        <begin position="484"/>
        <end position="513"/>
    </location>
</feature>
<dbReference type="InterPro" id="IPR000300">
    <property type="entry name" value="IPPc"/>
</dbReference>
<sequence>MENNEINLIPNHPCIDTNNHNLLSDEDQESIMIKNASTDDEMNAKESLQNDEKFLNEIYLNLSQSNHYLEGEKDMNQSNEIKASLTEKEYLTKQFLKNIDVKQAINKIKQISSTDSIDSDELEKKLWNIDDNMKKMYNISVKDNNNEKKIEKNKTKNIRNCENTKDSDNIYTNKIDENKDDNDNKEMNDSGKTKNNNDKHLKINIKETCESIKKTGNKEFQNIDNKKIKENNIAVNINNNNRNINGDHSNSNNHNHTINHTNGHLNSRISNNKGDNNKGNSITSSINNTSKNVVSTLKNNKNNDNKSSTGYDNRENNIILFEKKMELKKTIFHENKNSHKSNKNLPNEKKTDGSINSKKDISFIQEQQESNNNNTSITKETSTKLKDKRSSIKGSNKLIDKKRKNFKSNVMNEKTNNMYNSAPLLSLTKKITKSRSSPKLKNNTNASSSYDNNNSNSNNFHISKYENIDINSFDTLIKSTTENSKSTSIHGIYKGSSKENGVDKTKHPQFNSNNSIRNTLIQNIAKEKDINNHNHNMISNSLNPNPQRKHIKARSNISYYNSHSMSKSLNIYDTETNKKPKSQHESKSHLNGKSKRKHERGKSTLSIASNANKGISKGKLQTKALINSNYKLNSVKSVYEKSIDKKIKPKKLHNINSIENLENSIKKYNTVIQKKLDVNSNINLNGSNISINNKNLGSINLFELLSSQLLNNNLSEQLMDSLDTNLSSKLLKKSKNSRSLLNINNPSIYDSNFKNCIRIFIGTWNMMGRTPPPNITPFIDINNDNYHIIAIGTQECGKNITEAMIFPSCEEWEKALQKHLTKKYQMLKSEVMGSIHLAIFINKDCSSHIKNPKAYNVKTGVANVMTNKGAIGISLQFDALTFLFVNSHLTAYQKKVSDRNDDYKRISKGLHMNLNNNNFDQSYDYIFWFGDLNYRINGIRSIVDKLIKENQLEVLLANDQLRIEMNKGNTFNNFSEAPITFRPTYKFDVIVKNDPYNEASTVSGDGKEVSSDPSNSNLLNTTNLTNNITASTTLATSLNIKPFYANETLLESNKENIASNNDTLLESSTQSSLPSQTFQNQSQIQELNVYDTSKKARIPSWTDRILFRVRNQKPPSSKSEFYLPYQNQNNNATEKDDSNTTHQSYYDNKSSIITGNSNTVPNSMNSIRIPLKPVLVEKYTSCENMYWSDHKPVIGSFRIDNDWSSDDIINNKIVHRKTNKACIIQ</sequence>
<dbReference type="PANTHER" id="PTHR11200">
    <property type="entry name" value="INOSITOL 5-PHOSPHATASE"/>
    <property type="match status" value="1"/>
</dbReference>
<dbReference type="EMBL" id="MCOG01000300">
    <property type="protein sequence ID" value="ORY20139.1"/>
    <property type="molecule type" value="Genomic_DNA"/>
</dbReference>
<feature type="region of interest" description="Disordered" evidence="1">
    <location>
        <begin position="432"/>
        <end position="457"/>
    </location>
</feature>
<dbReference type="SUPFAM" id="SSF56219">
    <property type="entry name" value="DNase I-like"/>
    <property type="match status" value="1"/>
</dbReference>
<feature type="region of interest" description="Disordered" evidence="1">
    <location>
        <begin position="245"/>
        <end position="289"/>
    </location>
</feature>
<evidence type="ECO:0000259" key="2">
    <source>
        <dbReference type="SMART" id="SM00128"/>
    </source>
</evidence>
<dbReference type="Gene3D" id="3.60.10.10">
    <property type="entry name" value="Endonuclease/exonuclease/phosphatase"/>
    <property type="match status" value="1"/>
</dbReference>
<evidence type="ECO:0000256" key="1">
    <source>
        <dbReference type="SAM" id="MobiDB-lite"/>
    </source>
</evidence>
<protein>
    <submittedName>
        <fullName evidence="3">DNase I-like protein</fullName>
    </submittedName>
</protein>
<feature type="region of interest" description="Disordered" evidence="1">
    <location>
        <begin position="148"/>
        <end position="199"/>
    </location>
</feature>
<accession>A0A1Y2AC47</accession>
<feature type="domain" description="Inositol polyphosphate-related phosphatase" evidence="2">
    <location>
        <begin position="755"/>
        <end position="1205"/>
    </location>
</feature>